<dbReference type="CDD" id="cd10575">
    <property type="entry name" value="TNFRSF6B"/>
    <property type="match status" value="1"/>
</dbReference>
<keyword evidence="3" id="KW-0053">Apoptosis</keyword>
<sequence length="298" mass="33950">MLSCHTLGLRHLAKWMFAPLLLFLAELGSNAQPTYQWKDAVTHEKVTCQQCPPGTFVSQHCSRDRQTVCAPCPELHYTHYWNYLEKCRYCNVICGERQVEVQPCNSTHNRVCQCQEGYYSEMEFCIPHSECPPGFGVENLGTPFKNTQCSPCPPGFFSSSKSSTETCQQHQNCSKLNKVTNVPGNKYHDTLCTSCRLGRSNSTQGPAPADDDCEQAMIDFVAYQNIPIRKLKRLQQILEHSPRKQVPENRAAEQEKFRAFLTHLKEGNSEVSKGLLEALRAAKLHSIEEKVRKRFLLY</sequence>
<comment type="subcellular location">
    <subcellularLocation>
        <location evidence="1">Secreted</location>
    </subcellularLocation>
</comment>
<protein>
    <submittedName>
        <fullName evidence="11">Tumor necrosis factor receptor superfamily, member 6b, decoy</fullName>
    </submittedName>
</protein>
<dbReference type="GO" id="GO:0005576">
    <property type="term" value="C:extracellular region"/>
    <property type="evidence" value="ECO:0007669"/>
    <property type="project" value="UniProtKB-SubCell"/>
</dbReference>
<evidence type="ECO:0000256" key="1">
    <source>
        <dbReference type="ARBA" id="ARBA00004613"/>
    </source>
</evidence>
<dbReference type="PANTHER" id="PTHR23097:SF116">
    <property type="entry name" value="TUMOR NECROSIS FACTOR RECEPTOR SUPERFAMILY MEMBER 6B"/>
    <property type="match status" value="1"/>
</dbReference>
<dbReference type="InterPro" id="IPR034023">
    <property type="entry name" value="TNFRSF6B_N"/>
</dbReference>
<keyword evidence="5" id="KW-0677">Repeat</keyword>
<feature type="domain" description="TNFR-Cys" evidence="10">
    <location>
        <begin position="71"/>
        <end position="112"/>
    </location>
</feature>
<dbReference type="GO" id="GO:0006915">
    <property type="term" value="P:apoptotic process"/>
    <property type="evidence" value="ECO:0007669"/>
    <property type="project" value="UniProtKB-KW"/>
</dbReference>
<dbReference type="Pfam" id="PF00020">
    <property type="entry name" value="TNFR_c6"/>
    <property type="match status" value="2"/>
</dbReference>
<feature type="chain" id="PRO_5014197319" evidence="9">
    <location>
        <begin position="32"/>
        <end position="298"/>
    </location>
</feature>
<proteinExistence type="predicted"/>
<evidence type="ECO:0000256" key="6">
    <source>
        <dbReference type="ARBA" id="ARBA00023157"/>
    </source>
</evidence>
<accession>A0A2I0M5V1</accession>
<evidence type="ECO:0000259" key="10">
    <source>
        <dbReference type="PROSITE" id="PS50050"/>
    </source>
</evidence>
<dbReference type="Gene3D" id="2.10.50.10">
    <property type="entry name" value="Tumor Necrosis Factor Receptor, subunit A, domain 2"/>
    <property type="match status" value="3"/>
</dbReference>
<dbReference type="Proteomes" id="UP000053872">
    <property type="component" value="Unassembled WGS sequence"/>
</dbReference>
<reference evidence="11 12" key="1">
    <citation type="journal article" date="2013" name="Science">
        <title>Genomic diversity and evolution of the head crest in the rock pigeon.</title>
        <authorList>
            <person name="Shapiro M.D."/>
            <person name="Kronenberg Z."/>
            <person name="Li C."/>
            <person name="Domyan E.T."/>
            <person name="Pan H."/>
            <person name="Campbell M."/>
            <person name="Tan H."/>
            <person name="Huff C.D."/>
            <person name="Hu H."/>
            <person name="Vickrey A.I."/>
            <person name="Nielsen S.C."/>
            <person name="Stringham S.A."/>
            <person name="Hu H."/>
            <person name="Willerslev E."/>
            <person name="Gilbert M.T."/>
            <person name="Yandell M."/>
            <person name="Zhang G."/>
            <person name="Wang J."/>
        </authorList>
    </citation>
    <scope>NUCLEOTIDE SEQUENCE [LARGE SCALE GENOMIC DNA]</scope>
    <source>
        <tissue evidence="11">Blood</tissue>
    </source>
</reference>
<keyword evidence="4 9" id="KW-0732">Signal</keyword>
<dbReference type="KEGG" id="clv:102085665"/>
<keyword evidence="6 8" id="KW-1015">Disulfide bond</keyword>
<feature type="disulfide bond" evidence="8">
    <location>
        <begin position="72"/>
        <end position="87"/>
    </location>
</feature>
<feature type="repeat" description="TNFR-Cys" evidence="8">
    <location>
        <begin position="71"/>
        <end position="112"/>
    </location>
</feature>
<dbReference type="InParanoid" id="A0A2I0M5V1"/>
<dbReference type="SUPFAM" id="SSF57586">
    <property type="entry name" value="TNF receptor-like"/>
    <property type="match status" value="2"/>
</dbReference>
<dbReference type="InterPro" id="IPR001368">
    <property type="entry name" value="TNFR/NGFR_Cys_rich_reg"/>
</dbReference>
<keyword evidence="11" id="KW-0675">Receptor</keyword>
<dbReference type="SMART" id="SM00208">
    <property type="entry name" value="TNFR"/>
    <property type="match status" value="4"/>
</dbReference>
<name>A0A2I0M5V1_COLLI</name>
<feature type="disulfide bond" evidence="8">
    <location>
        <begin position="94"/>
        <end position="112"/>
    </location>
</feature>
<keyword evidence="2" id="KW-0964">Secreted</keyword>
<organism evidence="11 12">
    <name type="scientific">Columba livia</name>
    <name type="common">Rock dove</name>
    <dbReference type="NCBI Taxonomy" id="8932"/>
    <lineage>
        <taxon>Eukaryota</taxon>
        <taxon>Metazoa</taxon>
        <taxon>Chordata</taxon>
        <taxon>Craniata</taxon>
        <taxon>Vertebrata</taxon>
        <taxon>Euteleostomi</taxon>
        <taxon>Archelosauria</taxon>
        <taxon>Archosauria</taxon>
        <taxon>Dinosauria</taxon>
        <taxon>Saurischia</taxon>
        <taxon>Theropoda</taxon>
        <taxon>Coelurosauria</taxon>
        <taxon>Aves</taxon>
        <taxon>Neognathae</taxon>
        <taxon>Neoaves</taxon>
        <taxon>Columbimorphae</taxon>
        <taxon>Columbiformes</taxon>
        <taxon>Columbidae</taxon>
        <taxon>Columba</taxon>
    </lineage>
</organism>
<feature type="signal peptide" evidence="9">
    <location>
        <begin position="1"/>
        <end position="31"/>
    </location>
</feature>
<keyword evidence="7" id="KW-0325">Glycoprotein</keyword>
<evidence type="ECO:0000256" key="7">
    <source>
        <dbReference type="ARBA" id="ARBA00023180"/>
    </source>
</evidence>
<dbReference type="GeneID" id="102085665"/>
<dbReference type="EMBL" id="AKCR02000035">
    <property type="protein sequence ID" value="PKK25053.1"/>
    <property type="molecule type" value="Genomic_DNA"/>
</dbReference>
<dbReference type="PANTHER" id="PTHR23097">
    <property type="entry name" value="TUMOR NECROSIS FACTOR RECEPTOR SUPERFAMILY MEMBER"/>
    <property type="match status" value="1"/>
</dbReference>
<keyword evidence="12" id="KW-1185">Reference proteome</keyword>
<evidence type="ECO:0000313" key="12">
    <source>
        <dbReference type="Proteomes" id="UP000053872"/>
    </source>
</evidence>
<dbReference type="CTD" id="8771"/>
<dbReference type="AlphaFoldDB" id="A0A2I0M5V1"/>
<dbReference type="PROSITE" id="PS50050">
    <property type="entry name" value="TNFR_NGFR_2"/>
    <property type="match status" value="1"/>
</dbReference>
<comment type="caution">
    <text evidence="11">The sequence shown here is derived from an EMBL/GenBank/DDBJ whole genome shotgun (WGS) entry which is preliminary data.</text>
</comment>
<evidence type="ECO:0000256" key="9">
    <source>
        <dbReference type="SAM" id="SignalP"/>
    </source>
</evidence>
<evidence type="ECO:0000256" key="5">
    <source>
        <dbReference type="ARBA" id="ARBA00022737"/>
    </source>
</evidence>
<dbReference type="STRING" id="8932.A0A2I0M5V1"/>
<dbReference type="InterPro" id="IPR052459">
    <property type="entry name" value="TNFRSF_decoy_receptor"/>
</dbReference>
<evidence type="ECO:0000256" key="8">
    <source>
        <dbReference type="PROSITE-ProRule" id="PRU00206"/>
    </source>
</evidence>
<evidence type="ECO:0000256" key="2">
    <source>
        <dbReference type="ARBA" id="ARBA00022525"/>
    </source>
</evidence>
<gene>
    <name evidence="11" type="primary">TNFRSF6B</name>
    <name evidence="11" type="ORF">A306_00008249</name>
</gene>
<evidence type="ECO:0000256" key="4">
    <source>
        <dbReference type="ARBA" id="ARBA00022729"/>
    </source>
</evidence>
<evidence type="ECO:0000313" key="11">
    <source>
        <dbReference type="EMBL" id="PKK25053.1"/>
    </source>
</evidence>
<comment type="caution">
    <text evidence="8">Lacks conserved residue(s) required for the propagation of feature annotation.</text>
</comment>
<evidence type="ECO:0000256" key="3">
    <source>
        <dbReference type="ARBA" id="ARBA00022703"/>
    </source>
</evidence>